<keyword evidence="2" id="KW-1185">Reference proteome</keyword>
<dbReference type="WBParaSite" id="TMUE_1000004173.1">
    <property type="protein sequence ID" value="TMUE_1000004173.1"/>
    <property type="gene ID" value="WBGene00285998"/>
</dbReference>
<proteinExistence type="predicted"/>
<accession>A0A5S6QAF8</accession>
<dbReference type="Proteomes" id="UP000046395">
    <property type="component" value="Unassembled WGS sequence"/>
</dbReference>
<evidence type="ECO:0000313" key="2">
    <source>
        <dbReference type="Proteomes" id="UP000046395"/>
    </source>
</evidence>
<feature type="compositionally biased region" description="Polar residues" evidence="1">
    <location>
        <begin position="98"/>
        <end position="130"/>
    </location>
</feature>
<evidence type="ECO:0000256" key="1">
    <source>
        <dbReference type="SAM" id="MobiDB-lite"/>
    </source>
</evidence>
<organism evidence="2 3">
    <name type="scientific">Trichuris muris</name>
    <name type="common">Mouse whipworm</name>
    <dbReference type="NCBI Taxonomy" id="70415"/>
    <lineage>
        <taxon>Eukaryota</taxon>
        <taxon>Metazoa</taxon>
        <taxon>Ecdysozoa</taxon>
        <taxon>Nematoda</taxon>
        <taxon>Enoplea</taxon>
        <taxon>Dorylaimia</taxon>
        <taxon>Trichinellida</taxon>
        <taxon>Trichuridae</taxon>
        <taxon>Trichuris</taxon>
    </lineage>
</organism>
<dbReference type="AlphaFoldDB" id="A0A5S6QAF8"/>
<reference evidence="3" key="1">
    <citation type="submission" date="2019-12" db="UniProtKB">
        <authorList>
            <consortium name="WormBaseParasite"/>
        </authorList>
    </citation>
    <scope>IDENTIFICATION</scope>
</reference>
<sequence length="130" mass="14153">MASVRGSFCLAEMPPRSKYDVVGVGCIGDRVQQPAKWYVIPALNRWRPIAVREDLHPTLRSYAFDTLYVGREQREFTMVTVVAGPDSQSKAPAPMSALLTTVDESNVQEPANGCDTNPPSGVATGQNETL</sequence>
<feature type="region of interest" description="Disordered" evidence="1">
    <location>
        <begin position="85"/>
        <end position="130"/>
    </location>
</feature>
<protein>
    <submittedName>
        <fullName evidence="3">Uncharacterized protein</fullName>
    </submittedName>
</protein>
<name>A0A5S6QAF8_TRIMR</name>
<evidence type="ECO:0000313" key="3">
    <source>
        <dbReference type="WBParaSite" id="TMUE_1000004173.1"/>
    </source>
</evidence>